<dbReference type="STRING" id="717646.M2M105"/>
<dbReference type="GO" id="GO:0071011">
    <property type="term" value="C:precatalytic spliceosome"/>
    <property type="evidence" value="ECO:0007669"/>
    <property type="project" value="TreeGrafter"/>
</dbReference>
<gene>
    <name evidence="6" type="ORF">BAUCODRAFT_180484</name>
</gene>
<keyword evidence="1" id="KW-0479">Metal-binding</keyword>
<dbReference type="AlphaFoldDB" id="M2M105"/>
<dbReference type="InterPro" id="IPR036236">
    <property type="entry name" value="Znf_C2H2_sf"/>
</dbReference>
<evidence type="ECO:0000313" key="7">
    <source>
        <dbReference type="Proteomes" id="UP000011761"/>
    </source>
</evidence>
<dbReference type="Pfam" id="PF06220">
    <property type="entry name" value="zf-U1"/>
    <property type="match status" value="1"/>
</dbReference>
<dbReference type="InterPro" id="IPR040023">
    <property type="entry name" value="WBP4"/>
</dbReference>
<dbReference type="PANTHER" id="PTHR13173:SF10">
    <property type="entry name" value="WW DOMAIN-BINDING PROTEIN 4"/>
    <property type="match status" value="1"/>
</dbReference>
<keyword evidence="7" id="KW-1185">Reference proteome</keyword>
<dbReference type="GeneID" id="19109495"/>
<evidence type="ECO:0000256" key="3">
    <source>
        <dbReference type="ARBA" id="ARBA00022833"/>
    </source>
</evidence>
<dbReference type="GO" id="GO:0003723">
    <property type="term" value="F:RNA binding"/>
    <property type="evidence" value="ECO:0007669"/>
    <property type="project" value="TreeGrafter"/>
</dbReference>
<evidence type="ECO:0000256" key="2">
    <source>
        <dbReference type="ARBA" id="ARBA00022771"/>
    </source>
</evidence>
<feature type="domain" description="U1-C C2H2-type zinc finger" evidence="5">
    <location>
        <begin position="9"/>
        <end position="42"/>
    </location>
</feature>
<keyword evidence="3" id="KW-0862">Zinc</keyword>
<dbReference type="Gene3D" id="3.30.160.60">
    <property type="entry name" value="Classic Zinc Finger"/>
    <property type="match status" value="1"/>
</dbReference>
<dbReference type="PANTHER" id="PTHR13173">
    <property type="entry name" value="WW DOMAIN BINDING PROTEIN 4"/>
    <property type="match status" value="1"/>
</dbReference>
<dbReference type="SUPFAM" id="SSF57667">
    <property type="entry name" value="beta-beta-alpha zinc fingers"/>
    <property type="match status" value="1"/>
</dbReference>
<evidence type="ECO:0000259" key="5">
    <source>
        <dbReference type="Pfam" id="PF06220"/>
    </source>
</evidence>
<dbReference type="GO" id="GO:0008270">
    <property type="term" value="F:zinc ion binding"/>
    <property type="evidence" value="ECO:0007669"/>
    <property type="project" value="UniProtKB-KW"/>
</dbReference>
<dbReference type="GO" id="GO:0000398">
    <property type="term" value="P:mRNA splicing, via spliceosome"/>
    <property type="evidence" value="ECO:0007669"/>
    <property type="project" value="InterPro"/>
</dbReference>
<dbReference type="RefSeq" id="XP_007671897.1">
    <property type="nucleotide sequence ID" value="XM_007673707.1"/>
</dbReference>
<protein>
    <recommendedName>
        <fullName evidence="5">U1-C C2H2-type zinc finger domain-containing protein</fullName>
    </recommendedName>
</protein>
<dbReference type="HOGENOM" id="CLU_051534_0_0_1"/>
<dbReference type="eggNOG" id="KOG0150">
    <property type="taxonomic scope" value="Eukaryota"/>
</dbReference>
<dbReference type="OrthoDB" id="191651at2759"/>
<evidence type="ECO:0000256" key="1">
    <source>
        <dbReference type="ARBA" id="ARBA00022723"/>
    </source>
</evidence>
<dbReference type="EMBL" id="KB445550">
    <property type="protein sequence ID" value="EMD00713.1"/>
    <property type="molecule type" value="Genomic_DNA"/>
</dbReference>
<name>M2M105_BAUPA</name>
<feature type="region of interest" description="Disordered" evidence="4">
    <location>
        <begin position="153"/>
        <end position="264"/>
    </location>
</feature>
<proteinExistence type="predicted"/>
<dbReference type="OMA" id="KSAPRYW"/>
<feature type="compositionally biased region" description="Basic and acidic residues" evidence="4">
    <location>
        <begin position="46"/>
        <end position="66"/>
    </location>
</feature>
<dbReference type="KEGG" id="bcom:BAUCODRAFT_180484"/>
<accession>M2M105</accession>
<evidence type="ECO:0000313" key="6">
    <source>
        <dbReference type="EMBL" id="EMD00713.1"/>
    </source>
</evidence>
<evidence type="ECO:0000256" key="4">
    <source>
        <dbReference type="SAM" id="MobiDB-lite"/>
    </source>
</evidence>
<keyword evidence="2" id="KW-0863">Zinc-finger</keyword>
<sequence>MAEYWKSTPSYWCKFCQVYVKDTGIERKAHESSGRHQGAIQRNLRELAKGKARDERDKQRAKDEVARLNGLVGGKSSAASKPAISGFQDLGRQTAAPRSALDPAAQRKAHAEQLLALGVQLPEDLKREVTGVGEWQTVSERVIETELTPVMSADVKKQEDDEKDDVKPEAIGRGVRKRTADDDTEDAVSKRRPWGSSMKSYPGGGGTADNANLDELLSGITKKQPDVKEEENADGVALKREESATETPLASVPDASGPAVAVKQEEAENVPAVVFKKRKVKR</sequence>
<organism evidence="6 7">
    <name type="scientific">Baudoinia panamericana (strain UAMH 10762)</name>
    <name type="common">Angels' share fungus</name>
    <name type="synonym">Baudoinia compniacensis (strain UAMH 10762)</name>
    <dbReference type="NCBI Taxonomy" id="717646"/>
    <lineage>
        <taxon>Eukaryota</taxon>
        <taxon>Fungi</taxon>
        <taxon>Dikarya</taxon>
        <taxon>Ascomycota</taxon>
        <taxon>Pezizomycotina</taxon>
        <taxon>Dothideomycetes</taxon>
        <taxon>Dothideomycetidae</taxon>
        <taxon>Mycosphaerellales</taxon>
        <taxon>Teratosphaeriaceae</taxon>
        <taxon>Baudoinia</taxon>
    </lineage>
</organism>
<feature type="compositionally biased region" description="Basic and acidic residues" evidence="4">
    <location>
        <begin position="154"/>
        <end position="170"/>
    </location>
</feature>
<reference evidence="6 7" key="1">
    <citation type="journal article" date="2012" name="PLoS Pathog.">
        <title>Diverse lifestyles and strategies of plant pathogenesis encoded in the genomes of eighteen Dothideomycetes fungi.</title>
        <authorList>
            <person name="Ohm R.A."/>
            <person name="Feau N."/>
            <person name="Henrissat B."/>
            <person name="Schoch C.L."/>
            <person name="Horwitz B.A."/>
            <person name="Barry K.W."/>
            <person name="Condon B.J."/>
            <person name="Copeland A.C."/>
            <person name="Dhillon B."/>
            <person name="Glaser F."/>
            <person name="Hesse C.N."/>
            <person name="Kosti I."/>
            <person name="LaButti K."/>
            <person name="Lindquist E.A."/>
            <person name="Lucas S."/>
            <person name="Salamov A.A."/>
            <person name="Bradshaw R.E."/>
            <person name="Ciuffetti L."/>
            <person name="Hamelin R.C."/>
            <person name="Kema G.H.J."/>
            <person name="Lawrence C."/>
            <person name="Scott J.A."/>
            <person name="Spatafora J.W."/>
            <person name="Turgeon B.G."/>
            <person name="de Wit P.J.G.M."/>
            <person name="Zhong S."/>
            <person name="Goodwin S.B."/>
            <person name="Grigoriev I.V."/>
        </authorList>
    </citation>
    <scope>NUCLEOTIDE SEQUENCE [LARGE SCALE GENOMIC DNA]</scope>
    <source>
        <strain evidence="6 7">UAMH 10762</strain>
    </source>
</reference>
<dbReference type="Proteomes" id="UP000011761">
    <property type="component" value="Unassembled WGS sequence"/>
</dbReference>
<dbReference type="InterPro" id="IPR013085">
    <property type="entry name" value="U1-CZ_Znf_C2H2"/>
</dbReference>
<feature type="region of interest" description="Disordered" evidence="4">
    <location>
        <begin position="46"/>
        <end position="82"/>
    </location>
</feature>